<organism evidence="1 2">
    <name type="scientific">Tunisvirus fontaine2</name>
    <dbReference type="NCBI Taxonomy" id="1421067"/>
    <lineage>
        <taxon>Viruses</taxon>
        <taxon>Varidnaviria</taxon>
        <taxon>Bamfordvirae</taxon>
        <taxon>Nucleocytoviricota</taxon>
        <taxon>Megaviricetes</taxon>
        <taxon>Pimascovirales</taxon>
        <taxon>Pimascovirales incertae sedis</taxon>
        <taxon>Marseilleviridae</taxon>
        <taxon>Losannavirus</taxon>
        <taxon>Losannavirus tunisense</taxon>
    </lineage>
</organism>
<reference evidence="1 2" key="1">
    <citation type="journal article" date="2014" name="Arch. Virol.">
        <title>Complete genome sequence of Tunisvirus, a new member of the proposed family Marseilleviridae.</title>
        <authorList>
            <person name="Aherfi S."/>
            <person name="Boughalmi M."/>
            <person name="Pagnier I."/>
            <person name="Fournous G."/>
            <person name="La Scola B."/>
            <person name="Raoult D."/>
            <person name="Colson P."/>
        </authorList>
    </citation>
    <scope>NUCLEOTIDE SEQUENCE [LARGE SCALE GENOMIC DNA]</scope>
    <source>
        <strain evidence="1 2">U484</strain>
    </source>
</reference>
<protein>
    <submittedName>
        <fullName evidence="1">Uncharacterized protein</fullName>
    </submittedName>
</protein>
<evidence type="ECO:0000313" key="2">
    <source>
        <dbReference type="Proteomes" id="UP000232615"/>
    </source>
</evidence>
<evidence type="ECO:0000313" key="1">
    <source>
        <dbReference type="EMBL" id="AHC55040.1"/>
    </source>
</evidence>
<proteinExistence type="predicted"/>
<name>V9SE71_9VIRU</name>
<keyword evidence="2" id="KW-1185">Reference proteome</keyword>
<sequence length="96" mass="11361">MELFPSVYIVLSEPSWPGEAKCLFYSRDKEEAESYAENHMEEIRDSIDEEEFRVFLTQKEDVWTLKYQSLGLLWDGPIELHTRVSVQKVETNCDRV</sequence>
<dbReference type="EMBL" id="KF483846">
    <property type="protein sequence ID" value="AHC55040.1"/>
    <property type="molecule type" value="Genomic_DNA"/>
</dbReference>
<gene>
    <name evidence="1" type="ORF">TNS_ORF322</name>
</gene>
<dbReference type="Proteomes" id="UP000232615">
    <property type="component" value="Segment"/>
</dbReference>
<accession>V9SE71</accession>